<accession>A0ABW3LXW4</accession>
<dbReference type="Proteomes" id="UP001597033">
    <property type="component" value="Unassembled WGS sequence"/>
</dbReference>
<organism evidence="2 3">
    <name type="scientific">Pseudoxanthomonas kaohsiungensis</name>
    <dbReference type="NCBI Taxonomy" id="283923"/>
    <lineage>
        <taxon>Bacteria</taxon>
        <taxon>Pseudomonadati</taxon>
        <taxon>Pseudomonadota</taxon>
        <taxon>Gammaproteobacteria</taxon>
        <taxon>Lysobacterales</taxon>
        <taxon>Lysobacteraceae</taxon>
        <taxon>Pseudoxanthomonas</taxon>
    </lineage>
</organism>
<proteinExistence type="predicted"/>
<evidence type="ECO:0000313" key="2">
    <source>
        <dbReference type="EMBL" id="MFD1042770.1"/>
    </source>
</evidence>
<dbReference type="RefSeq" id="WP_162377770.1">
    <property type="nucleotide sequence ID" value="NZ_JBHTKN010000006.1"/>
</dbReference>
<dbReference type="EMBL" id="JBHTKN010000006">
    <property type="protein sequence ID" value="MFD1042770.1"/>
    <property type="molecule type" value="Genomic_DNA"/>
</dbReference>
<protein>
    <recommendedName>
        <fullName evidence="4">Outer membrane protein beta-barrel domain-containing protein</fullName>
    </recommendedName>
</protein>
<gene>
    <name evidence="2" type="ORF">ACFQ2N_10465</name>
</gene>
<name>A0ABW3LXW4_9GAMM</name>
<reference evidence="3" key="1">
    <citation type="journal article" date="2019" name="Int. J. Syst. Evol. Microbiol.">
        <title>The Global Catalogue of Microorganisms (GCM) 10K type strain sequencing project: providing services to taxonomists for standard genome sequencing and annotation.</title>
        <authorList>
            <consortium name="The Broad Institute Genomics Platform"/>
            <consortium name="The Broad Institute Genome Sequencing Center for Infectious Disease"/>
            <person name="Wu L."/>
            <person name="Ma J."/>
        </authorList>
    </citation>
    <scope>NUCLEOTIDE SEQUENCE [LARGE SCALE GENOMIC DNA]</scope>
    <source>
        <strain evidence="3">CCUG 55854</strain>
    </source>
</reference>
<feature type="chain" id="PRO_5045890060" description="Outer membrane protein beta-barrel domain-containing protein" evidence="1">
    <location>
        <begin position="24"/>
        <end position="257"/>
    </location>
</feature>
<feature type="signal peptide" evidence="1">
    <location>
        <begin position="1"/>
        <end position="23"/>
    </location>
</feature>
<evidence type="ECO:0008006" key="4">
    <source>
        <dbReference type="Google" id="ProtNLM"/>
    </source>
</evidence>
<dbReference type="PROSITE" id="PS51257">
    <property type="entry name" value="PROKAR_LIPOPROTEIN"/>
    <property type="match status" value="1"/>
</dbReference>
<comment type="caution">
    <text evidence="2">The sequence shown here is derived from an EMBL/GenBank/DDBJ whole genome shotgun (WGS) entry which is preliminary data.</text>
</comment>
<evidence type="ECO:0000256" key="1">
    <source>
        <dbReference type="SAM" id="SignalP"/>
    </source>
</evidence>
<keyword evidence="1" id="KW-0732">Signal</keyword>
<keyword evidence="3" id="KW-1185">Reference proteome</keyword>
<evidence type="ECO:0000313" key="3">
    <source>
        <dbReference type="Proteomes" id="UP001597033"/>
    </source>
</evidence>
<sequence length="257" mass="27392">MKPRAAPPVLAAIALACGAPALAADDGWSYRIVPYVWGASIDGTLAHARLPVTVHPSASFSDIWNNLDFAAMAAFEAQHGRHGVVAELVTLRLSGSAGMPVPPLGIRVPVELDGDSTTMLLAYQYRMVDAAQAHLDLVAGARYWSTRTGFAYALPAPPPAPVPQAYDASQSQNWIDPQLGIKGRRDFANSVYVGAWLLAGAGESDLTVDAMLMAGYRFNDRVALTAGYRWMTIDYSSGGFTFDATLQGPGLGLEYAF</sequence>